<dbReference type="Proteomes" id="UP001202328">
    <property type="component" value="Unassembled WGS sequence"/>
</dbReference>
<gene>
    <name evidence="1" type="ORF">MKW98_016921</name>
</gene>
<accession>A0AAD4TJI8</accession>
<evidence type="ECO:0000313" key="1">
    <source>
        <dbReference type="EMBL" id="KAI3960197.1"/>
    </source>
</evidence>
<sequence>MDYSFKPQLVFSFATTCIVVALALCLLLMGGFSYSVDAVAGRNDDGEVTTRKVINNECITVLESYCANNRGCATHCRSMKYSGGRCLPNDIDKKPLGICCCLN</sequence>
<proteinExistence type="predicted"/>
<comment type="caution">
    <text evidence="1">The sequence shown here is derived from an EMBL/GenBank/DDBJ whole genome shotgun (WGS) entry which is preliminary data.</text>
</comment>
<keyword evidence="2" id="KW-1185">Reference proteome</keyword>
<name>A0AAD4TJI8_9MAGN</name>
<organism evidence="1 2">
    <name type="scientific">Papaver atlanticum</name>
    <dbReference type="NCBI Taxonomy" id="357466"/>
    <lineage>
        <taxon>Eukaryota</taxon>
        <taxon>Viridiplantae</taxon>
        <taxon>Streptophyta</taxon>
        <taxon>Embryophyta</taxon>
        <taxon>Tracheophyta</taxon>
        <taxon>Spermatophyta</taxon>
        <taxon>Magnoliopsida</taxon>
        <taxon>Ranunculales</taxon>
        <taxon>Papaveraceae</taxon>
        <taxon>Papaveroideae</taxon>
        <taxon>Papaver</taxon>
    </lineage>
</organism>
<dbReference type="EMBL" id="JAJJMB010000948">
    <property type="protein sequence ID" value="KAI3960197.1"/>
    <property type="molecule type" value="Genomic_DNA"/>
</dbReference>
<reference evidence="1" key="1">
    <citation type="submission" date="2022-04" db="EMBL/GenBank/DDBJ databases">
        <title>A functionally conserved STORR gene fusion in Papaver species that diverged 16.8 million years ago.</title>
        <authorList>
            <person name="Catania T."/>
        </authorList>
    </citation>
    <scope>NUCLEOTIDE SEQUENCE</scope>
    <source>
        <strain evidence="1">S-188037</strain>
    </source>
</reference>
<dbReference type="AlphaFoldDB" id="A0AAD4TJI8"/>
<evidence type="ECO:0000313" key="2">
    <source>
        <dbReference type="Proteomes" id="UP001202328"/>
    </source>
</evidence>
<protein>
    <submittedName>
        <fullName evidence="1">Uncharacterized protein</fullName>
    </submittedName>
</protein>